<evidence type="ECO:0000313" key="1">
    <source>
        <dbReference type="EMBL" id="KAG7511179.1"/>
    </source>
</evidence>
<dbReference type="Proteomes" id="UP000693946">
    <property type="component" value="Linkage Group LG16"/>
</dbReference>
<name>A0AAV6S165_SOLSE</name>
<evidence type="ECO:0000313" key="2">
    <source>
        <dbReference type="Proteomes" id="UP000693946"/>
    </source>
</evidence>
<comment type="caution">
    <text evidence="1">The sequence shown here is derived from an EMBL/GenBank/DDBJ whole genome shotgun (WGS) entry which is preliminary data.</text>
</comment>
<reference evidence="1 2" key="1">
    <citation type="journal article" date="2021" name="Sci. Rep.">
        <title>Chromosome anchoring in Senegalese sole (Solea senegalensis) reveals sex-associated markers and genome rearrangements in flatfish.</title>
        <authorList>
            <person name="Guerrero-Cozar I."/>
            <person name="Gomez-Garrido J."/>
            <person name="Berbel C."/>
            <person name="Martinez-Blanch J.F."/>
            <person name="Alioto T."/>
            <person name="Claros M.G."/>
            <person name="Gagnaire P.A."/>
            <person name="Manchado M."/>
        </authorList>
    </citation>
    <scope>NUCLEOTIDE SEQUENCE [LARGE SCALE GENOMIC DNA]</scope>
    <source>
        <strain evidence="1">Sse05_10M</strain>
    </source>
</reference>
<accession>A0AAV6S165</accession>
<organism evidence="1 2">
    <name type="scientific">Solea senegalensis</name>
    <name type="common">Senegalese sole</name>
    <dbReference type="NCBI Taxonomy" id="28829"/>
    <lineage>
        <taxon>Eukaryota</taxon>
        <taxon>Metazoa</taxon>
        <taxon>Chordata</taxon>
        <taxon>Craniata</taxon>
        <taxon>Vertebrata</taxon>
        <taxon>Euteleostomi</taxon>
        <taxon>Actinopterygii</taxon>
        <taxon>Neopterygii</taxon>
        <taxon>Teleostei</taxon>
        <taxon>Neoteleostei</taxon>
        <taxon>Acanthomorphata</taxon>
        <taxon>Carangaria</taxon>
        <taxon>Pleuronectiformes</taxon>
        <taxon>Pleuronectoidei</taxon>
        <taxon>Soleidae</taxon>
        <taxon>Solea</taxon>
    </lineage>
</organism>
<proteinExistence type="predicted"/>
<gene>
    <name evidence="1" type="ORF">JOB18_042712</name>
</gene>
<protein>
    <submittedName>
        <fullName evidence="1">Uncharacterized protein</fullName>
    </submittedName>
</protein>
<dbReference type="AlphaFoldDB" id="A0AAV6S165"/>
<dbReference type="EMBL" id="JAGKHQ010000008">
    <property type="protein sequence ID" value="KAG7511179.1"/>
    <property type="molecule type" value="Genomic_DNA"/>
</dbReference>
<keyword evidence="2" id="KW-1185">Reference proteome</keyword>
<sequence length="114" mass="13272">MWLGYARCHASHRSRRTDTRLEHPHKDPLSGQDVFATRALKRYEKTYNKNTVPIRHTVVQLNRTKHEMIDILQMTAHHWGCDLQCHRRLTSEQQGVQESRNALTGKSITVISSV</sequence>